<protein>
    <submittedName>
        <fullName evidence="3">ABC transporter substrate-binding protein</fullName>
    </submittedName>
</protein>
<dbReference type="Pfam" id="PF00496">
    <property type="entry name" value="SBP_bac_5"/>
    <property type="match status" value="1"/>
</dbReference>
<evidence type="ECO:0000259" key="2">
    <source>
        <dbReference type="Pfam" id="PF00496"/>
    </source>
</evidence>
<dbReference type="EMBL" id="JAFMOU010000067">
    <property type="protein sequence ID" value="MBU9835302.1"/>
    <property type="molecule type" value="Genomic_DNA"/>
</dbReference>
<keyword evidence="1" id="KW-0732">Signal</keyword>
<dbReference type="CDD" id="cd08512">
    <property type="entry name" value="PBP2_NikA_DppA_OppA_like_7"/>
    <property type="match status" value="1"/>
</dbReference>
<gene>
    <name evidence="3" type="ORF">J1786_10845</name>
</gene>
<evidence type="ECO:0000313" key="3">
    <source>
        <dbReference type="EMBL" id="MBU9835302.1"/>
    </source>
</evidence>
<accession>A0ABS6L0D4</accession>
<reference evidence="3 4" key="1">
    <citation type="submission" date="2021-03" db="EMBL/GenBank/DDBJ databases">
        <title>Five novel Rahnella species.</title>
        <authorList>
            <person name="Brady C."/>
            <person name="Asselin J."/>
            <person name="Beer S."/>
            <person name="Bruberg M.B."/>
            <person name="Crampton B."/>
            <person name="Venter S."/>
            <person name="Arnold D."/>
            <person name="Denman S."/>
        </authorList>
    </citation>
    <scope>NUCLEOTIDE SEQUENCE [LARGE SCALE GENOMIC DNA]</scope>
    <source>
        <strain evidence="3 4">L72c</strain>
    </source>
</reference>
<sequence>MKALLPSVLFTAIAATFSVQAATPPDTLVIAQSIDDTSSFDPAQGFELTTVQAFNNIYQRLVQSDPNNPIDLKPTLAASWEAGKDNRSLTFTLSPKVTFASGNPLTADDVIFSLSRVVKLNLEPSFILTQLGWTDKNVDTFLTKIDDQHVKVSWTADVSPSFVLSLLSAPVSSIVDSKLVKANATTDDLGHQWLSNHSAGSGPYQIRNYIPHEVVILSANPTSPEGAPKLKTILIKNVPDPAARRLLIEQGDADMARNLGSDQMAALAGKKGVKPLAIPYASLYFMQFNVKASPALGNPAFWEAARYLFDYNHIAHDLMKDQFQVHQAFLPEGYLGALNDTPYTYDPAKAKAILAKAGLTNVSFTLSTANQPPYLDIAQALQASFAQGGVTVKLDPGLSSQISTKVKSHNYDAYMSSWGPDYFDPNTNASAFAFNPEEGSSKTLAWRANWSIPALNKLTLAAIAEPDQAKRVADYRQLQLEVQKNSPFVIGLQAKSLIAVRDNIKGYVQGINPDMVFYSKVTK</sequence>
<dbReference type="InterPro" id="IPR000914">
    <property type="entry name" value="SBP_5_dom"/>
</dbReference>
<proteinExistence type="predicted"/>
<dbReference type="PANTHER" id="PTHR30290">
    <property type="entry name" value="PERIPLASMIC BINDING COMPONENT OF ABC TRANSPORTER"/>
    <property type="match status" value="1"/>
</dbReference>
<dbReference type="PIRSF" id="PIRSF002741">
    <property type="entry name" value="MppA"/>
    <property type="match status" value="1"/>
</dbReference>
<comment type="caution">
    <text evidence="3">The sequence shown here is derived from an EMBL/GenBank/DDBJ whole genome shotgun (WGS) entry which is preliminary data.</text>
</comment>
<organism evidence="3 4">
    <name type="scientific">Rahnella perminowiae</name>
    <dbReference type="NCBI Taxonomy" id="2816244"/>
    <lineage>
        <taxon>Bacteria</taxon>
        <taxon>Pseudomonadati</taxon>
        <taxon>Pseudomonadota</taxon>
        <taxon>Gammaproteobacteria</taxon>
        <taxon>Enterobacterales</taxon>
        <taxon>Yersiniaceae</taxon>
        <taxon>Rahnella</taxon>
    </lineage>
</organism>
<feature type="chain" id="PRO_5046465270" evidence="1">
    <location>
        <begin position="22"/>
        <end position="523"/>
    </location>
</feature>
<feature type="domain" description="Solute-binding protein family 5" evidence="2">
    <location>
        <begin position="72"/>
        <end position="435"/>
    </location>
</feature>
<feature type="signal peptide" evidence="1">
    <location>
        <begin position="1"/>
        <end position="21"/>
    </location>
</feature>
<evidence type="ECO:0000256" key="1">
    <source>
        <dbReference type="SAM" id="SignalP"/>
    </source>
</evidence>
<dbReference type="InterPro" id="IPR039424">
    <property type="entry name" value="SBP_5"/>
</dbReference>
<dbReference type="InterPro" id="IPR030678">
    <property type="entry name" value="Peptide/Ni-bd"/>
</dbReference>
<dbReference type="Proteomes" id="UP000699865">
    <property type="component" value="Unassembled WGS sequence"/>
</dbReference>
<dbReference type="RefSeq" id="WP_217138310.1">
    <property type="nucleotide sequence ID" value="NZ_JAFMOU010000067.1"/>
</dbReference>
<evidence type="ECO:0000313" key="4">
    <source>
        <dbReference type="Proteomes" id="UP000699865"/>
    </source>
</evidence>
<name>A0ABS6L0D4_9GAMM</name>
<keyword evidence="4" id="KW-1185">Reference proteome</keyword>